<dbReference type="Pfam" id="PF00447">
    <property type="entry name" value="HSF_DNA-bind"/>
    <property type="match status" value="1"/>
</dbReference>
<reference evidence="7 8" key="1">
    <citation type="journal article" date="2012" name="Genome Biol.">
        <title>Genome and low-iron response of an oceanic diatom adapted to chronic iron limitation.</title>
        <authorList>
            <person name="Lommer M."/>
            <person name="Specht M."/>
            <person name="Roy A.S."/>
            <person name="Kraemer L."/>
            <person name="Andreson R."/>
            <person name="Gutowska M.A."/>
            <person name="Wolf J."/>
            <person name="Bergner S.V."/>
            <person name="Schilhabel M.B."/>
            <person name="Klostermeier U.C."/>
            <person name="Beiko R.G."/>
            <person name="Rosenstiel P."/>
            <person name="Hippler M."/>
            <person name="Laroche J."/>
        </authorList>
    </citation>
    <scope>NUCLEOTIDE SEQUENCE [LARGE SCALE GENOMIC DNA]</scope>
    <source>
        <strain evidence="7 8">CCMP1005</strain>
    </source>
</reference>
<evidence type="ECO:0000313" key="7">
    <source>
        <dbReference type="EMBL" id="EJK63229.1"/>
    </source>
</evidence>
<feature type="compositionally biased region" description="Polar residues" evidence="5">
    <location>
        <begin position="107"/>
        <end position="116"/>
    </location>
</feature>
<comment type="similarity">
    <text evidence="4">Belongs to the HSF family.</text>
</comment>
<name>K0SE56_THAOC</name>
<gene>
    <name evidence="7" type="ORF">THAOC_16126</name>
</gene>
<protein>
    <recommendedName>
        <fullName evidence="6">HSF-type DNA-binding domain-containing protein</fullName>
    </recommendedName>
</protein>
<evidence type="ECO:0000256" key="5">
    <source>
        <dbReference type="SAM" id="MobiDB-lite"/>
    </source>
</evidence>
<dbReference type="PANTHER" id="PTHR10015:SF206">
    <property type="entry name" value="HSF-TYPE DNA-BINDING DOMAIN-CONTAINING PROTEIN"/>
    <property type="match status" value="1"/>
</dbReference>
<comment type="caution">
    <text evidence="7">The sequence shown here is derived from an EMBL/GenBank/DDBJ whole genome shotgun (WGS) entry which is preliminary data.</text>
</comment>
<comment type="subcellular location">
    <subcellularLocation>
        <location evidence="1">Nucleus</location>
    </subcellularLocation>
</comment>
<proteinExistence type="inferred from homology"/>
<dbReference type="InterPro" id="IPR000232">
    <property type="entry name" value="HSF_DNA-bd"/>
</dbReference>
<accession>K0SE56</accession>
<keyword evidence="2" id="KW-0238">DNA-binding</keyword>
<dbReference type="SUPFAM" id="SSF46785">
    <property type="entry name" value="Winged helix' DNA-binding domain"/>
    <property type="match status" value="1"/>
</dbReference>
<dbReference type="OrthoDB" id="60033at2759"/>
<dbReference type="GO" id="GO:0003700">
    <property type="term" value="F:DNA-binding transcription factor activity"/>
    <property type="evidence" value="ECO:0007669"/>
    <property type="project" value="InterPro"/>
</dbReference>
<sequence length="287" mass="33373">MDEAEQITPAQFIFFQRLHKMITNARIRSGCIDWLPEGNGFIITSKTNFSDDVLSVHFPNAKISSFFRRLKRWGFKRLLTMSGAFEHSVFRRGMNLDDSVFSPSQLFPIKSSQNDEPSLDVSKEERPLSGLPDVHIATLMREINREKRRDMTPTSSGGKVEAAQALASLGSSEVAHQENPRDELQMDMRLSHEATALSRARSYSQQMTMAMMHRHHEQFPWRYYIQDLQRRMAPEYGIDGRESFQPPSPLQRQVMVPDTWKAARRQSTYLACPPRWTNNLTWHHYKR</sequence>
<dbReference type="SMART" id="SM00415">
    <property type="entry name" value="HSF"/>
    <property type="match status" value="1"/>
</dbReference>
<evidence type="ECO:0000313" key="8">
    <source>
        <dbReference type="Proteomes" id="UP000266841"/>
    </source>
</evidence>
<dbReference type="AlphaFoldDB" id="K0SE56"/>
<keyword evidence="8" id="KW-1185">Reference proteome</keyword>
<dbReference type="GO" id="GO:0005634">
    <property type="term" value="C:nucleus"/>
    <property type="evidence" value="ECO:0007669"/>
    <property type="project" value="UniProtKB-SubCell"/>
</dbReference>
<organism evidence="7 8">
    <name type="scientific">Thalassiosira oceanica</name>
    <name type="common">Marine diatom</name>
    <dbReference type="NCBI Taxonomy" id="159749"/>
    <lineage>
        <taxon>Eukaryota</taxon>
        <taxon>Sar</taxon>
        <taxon>Stramenopiles</taxon>
        <taxon>Ochrophyta</taxon>
        <taxon>Bacillariophyta</taxon>
        <taxon>Coscinodiscophyceae</taxon>
        <taxon>Thalassiosirophycidae</taxon>
        <taxon>Thalassiosirales</taxon>
        <taxon>Thalassiosiraceae</taxon>
        <taxon>Thalassiosira</taxon>
    </lineage>
</organism>
<feature type="region of interest" description="Disordered" evidence="5">
    <location>
        <begin position="107"/>
        <end position="126"/>
    </location>
</feature>
<evidence type="ECO:0000256" key="3">
    <source>
        <dbReference type="ARBA" id="ARBA00023242"/>
    </source>
</evidence>
<dbReference type="Gene3D" id="1.10.10.10">
    <property type="entry name" value="Winged helix-like DNA-binding domain superfamily/Winged helix DNA-binding domain"/>
    <property type="match status" value="1"/>
</dbReference>
<dbReference type="InterPro" id="IPR036388">
    <property type="entry name" value="WH-like_DNA-bd_sf"/>
</dbReference>
<feature type="domain" description="HSF-type DNA-binding" evidence="6">
    <location>
        <begin position="10"/>
        <end position="97"/>
    </location>
</feature>
<evidence type="ECO:0000256" key="1">
    <source>
        <dbReference type="ARBA" id="ARBA00004123"/>
    </source>
</evidence>
<dbReference type="PANTHER" id="PTHR10015">
    <property type="entry name" value="HEAT SHOCK TRANSCRIPTION FACTOR"/>
    <property type="match status" value="1"/>
</dbReference>
<evidence type="ECO:0000256" key="2">
    <source>
        <dbReference type="ARBA" id="ARBA00023125"/>
    </source>
</evidence>
<evidence type="ECO:0000259" key="6">
    <source>
        <dbReference type="SMART" id="SM00415"/>
    </source>
</evidence>
<evidence type="ECO:0000256" key="4">
    <source>
        <dbReference type="RuleBase" id="RU004020"/>
    </source>
</evidence>
<dbReference type="InterPro" id="IPR036390">
    <property type="entry name" value="WH_DNA-bd_sf"/>
</dbReference>
<dbReference type="Proteomes" id="UP000266841">
    <property type="component" value="Unassembled WGS sequence"/>
</dbReference>
<dbReference type="GO" id="GO:0043565">
    <property type="term" value="F:sequence-specific DNA binding"/>
    <property type="evidence" value="ECO:0007669"/>
    <property type="project" value="InterPro"/>
</dbReference>
<keyword evidence="3" id="KW-0539">Nucleus</keyword>
<dbReference type="EMBL" id="AGNL01018372">
    <property type="protein sequence ID" value="EJK63229.1"/>
    <property type="molecule type" value="Genomic_DNA"/>
</dbReference>